<feature type="compositionally biased region" description="Basic residues" evidence="1">
    <location>
        <begin position="131"/>
        <end position="143"/>
    </location>
</feature>
<gene>
    <name evidence="2" type="ORF">I306_02857</name>
</gene>
<name>A0ABR5BWV8_9TREE</name>
<dbReference type="Proteomes" id="UP000054272">
    <property type="component" value="Unassembled WGS sequence"/>
</dbReference>
<evidence type="ECO:0000313" key="3">
    <source>
        <dbReference type="Proteomes" id="UP000054272"/>
    </source>
</evidence>
<dbReference type="EMBL" id="KN848659">
    <property type="protein sequence ID" value="KIR80129.1"/>
    <property type="molecule type" value="Genomic_DNA"/>
</dbReference>
<evidence type="ECO:0000313" key="2">
    <source>
        <dbReference type="EMBL" id="KIR80129.1"/>
    </source>
</evidence>
<reference evidence="2 3" key="1">
    <citation type="submission" date="2015-01" db="EMBL/GenBank/DDBJ databases">
        <title>The Genome Sequence of Cryptococcus gattii EJB2.</title>
        <authorList>
            <consortium name="The Broad Institute Genomics Platform"/>
            <person name="Cuomo C."/>
            <person name="Litvintseva A."/>
            <person name="Chen Y."/>
            <person name="Heitman J."/>
            <person name="Sun S."/>
            <person name="Springer D."/>
            <person name="Dromer F."/>
            <person name="Young S."/>
            <person name="Zeng Q."/>
            <person name="Gargeya S."/>
            <person name="Abouelleil A."/>
            <person name="Alvarado L."/>
            <person name="Chapman S.B."/>
            <person name="Gainer-Dewar J."/>
            <person name="Goldberg J."/>
            <person name="Griggs A."/>
            <person name="Gujja S."/>
            <person name="Hansen M."/>
            <person name="Howarth C."/>
            <person name="Imamovic A."/>
            <person name="Larimer J."/>
            <person name="Murphy C."/>
            <person name="Naylor J."/>
            <person name="Pearson M."/>
            <person name="Priest M."/>
            <person name="Roberts A."/>
            <person name="Saif S."/>
            <person name="Shea T."/>
            <person name="Sykes S."/>
            <person name="Wortman J."/>
            <person name="Nusbaum C."/>
            <person name="Birren B."/>
        </authorList>
    </citation>
    <scope>NUCLEOTIDE SEQUENCE [LARGE SCALE GENOMIC DNA]</scope>
    <source>
        <strain evidence="2 3">EJB2</strain>
    </source>
</reference>
<feature type="compositionally biased region" description="Basic and acidic residues" evidence="1">
    <location>
        <begin position="112"/>
        <end position="130"/>
    </location>
</feature>
<organism evidence="2 3">
    <name type="scientific">Cryptococcus gattii EJB2</name>
    <dbReference type="NCBI Taxonomy" id="1296103"/>
    <lineage>
        <taxon>Eukaryota</taxon>
        <taxon>Fungi</taxon>
        <taxon>Dikarya</taxon>
        <taxon>Basidiomycota</taxon>
        <taxon>Agaricomycotina</taxon>
        <taxon>Tremellomycetes</taxon>
        <taxon>Tremellales</taxon>
        <taxon>Cryptococcaceae</taxon>
        <taxon>Cryptococcus</taxon>
        <taxon>Cryptococcus gattii species complex</taxon>
    </lineage>
</organism>
<sequence length="143" mass="16437">MPIRNPRGLDFPIVCLVNVRSQLDIDILLDMLEEESKQKIITAEQKGHACNMHFVYYTGNISTNDQRAINDKSMMSDGRSSKLPTRSPALAGNQGAAIKVWNVECEMRAADVRDERRKGVGNGRDENRRMKNERHRKEKKDFY</sequence>
<accession>A0ABR5BWV8</accession>
<protein>
    <submittedName>
        <fullName evidence="2">Uncharacterized protein</fullName>
    </submittedName>
</protein>
<keyword evidence="3" id="KW-1185">Reference proteome</keyword>
<proteinExistence type="predicted"/>
<feature type="region of interest" description="Disordered" evidence="1">
    <location>
        <begin position="112"/>
        <end position="143"/>
    </location>
</feature>
<evidence type="ECO:0000256" key="1">
    <source>
        <dbReference type="SAM" id="MobiDB-lite"/>
    </source>
</evidence>